<geneLocation type="plasmid" evidence="2 3">
    <name>unnamed6</name>
</geneLocation>
<dbReference type="NCBIfam" id="NF033206">
    <property type="entry name" value="ScyE_fam"/>
    <property type="match status" value="1"/>
</dbReference>
<keyword evidence="2" id="KW-0614">Plasmid</keyword>
<keyword evidence="1" id="KW-0732">Signal</keyword>
<proteinExistence type="predicted"/>
<keyword evidence="3" id="KW-1185">Reference proteome</keyword>
<dbReference type="RefSeq" id="WP_245127450.1">
    <property type="nucleotide sequence ID" value="NZ_CP095067.1"/>
</dbReference>
<protein>
    <submittedName>
        <fullName evidence="2">ScyD/ScyE family protein</fullName>
    </submittedName>
</protein>
<organism evidence="2 3">
    <name type="scientific">Hymenobacter volaticus</name>
    <dbReference type="NCBI Taxonomy" id="2932254"/>
    <lineage>
        <taxon>Bacteria</taxon>
        <taxon>Pseudomonadati</taxon>
        <taxon>Bacteroidota</taxon>
        <taxon>Cytophagia</taxon>
        <taxon>Cytophagales</taxon>
        <taxon>Hymenobacteraceae</taxon>
        <taxon>Hymenobacter</taxon>
    </lineage>
</organism>
<feature type="chain" id="PRO_5046643087" evidence="1">
    <location>
        <begin position="23"/>
        <end position="300"/>
    </location>
</feature>
<accession>A0ABY4GGL1</accession>
<feature type="signal peptide" evidence="1">
    <location>
        <begin position="1"/>
        <end position="22"/>
    </location>
</feature>
<dbReference type="Gene3D" id="2.120.10.30">
    <property type="entry name" value="TolB, C-terminal domain"/>
    <property type="match status" value="1"/>
</dbReference>
<gene>
    <name evidence="2" type="ORF">MUN86_29295</name>
</gene>
<reference evidence="2" key="1">
    <citation type="submission" date="2022-04" db="EMBL/GenBank/DDBJ databases">
        <title>Hymenobacter sp. isolated from the air.</title>
        <authorList>
            <person name="Won M."/>
            <person name="Lee C.-M."/>
            <person name="Woen H.-Y."/>
            <person name="Kwon S.-W."/>
        </authorList>
    </citation>
    <scope>NUCLEOTIDE SEQUENCE</scope>
    <source>
        <strain evidence="2">5420S-77</strain>
        <plasmid evidence="2">unnamed6</plasmid>
    </source>
</reference>
<dbReference type="SUPFAM" id="SSF63829">
    <property type="entry name" value="Calcium-dependent phosphotriesterase"/>
    <property type="match status" value="1"/>
</dbReference>
<evidence type="ECO:0000256" key="1">
    <source>
        <dbReference type="SAM" id="SignalP"/>
    </source>
</evidence>
<sequence length="300" mass="31881">MYRKSYFLLALLALGTATGCQDDDGNYEFIPEPTRFTATPFAQNLVKPIGLSVGSRGQLWVSESGTGQNDARISLVTANGQVYPALTGFASVLANGTAEGISHILYDEGTLYVLEGGTGKLYTVDVSTFKPGDPPRTAQSLPSEDIGTFVRAQRLTDPVNTNLYNLTFGPDGHLYIVDSGANAIIKRHSATRALSVFARLPNVTATQEAVPTGIVYDGRKFLVTTLSGGPFTRGTANIYQVDPAGIVSVYKSGFTTLTDITLSVNYQPIVTEYGQFAFSPPPQALCHAAAVSPTPGALRS</sequence>
<evidence type="ECO:0000313" key="3">
    <source>
        <dbReference type="Proteomes" id="UP000830401"/>
    </source>
</evidence>
<name>A0ABY4GGL1_9BACT</name>
<dbReference type="EMBL" id="CP095067">
    <property type="protein sequence ID" value="UOQ69604.1"/>
    <property type="molecule type" value="Genomic_DNA"/>
</dbReference>
<dbReference type="InterPro" id="IPR011042">
    <property type="entry name" value="6-blade_b-propeller_TolB-like"/>
</dbReference>
<evidence type="ECO:0000313" key="2">
    <source>
        <dbReference type="EMBL" id="UOQ69604.1"/>
    </source>
</evidence>
<dbReference type="InterPro" id="IPR048031">
    <property type="entry name" value="ScyD/ScyE-like"/>
</dbReference>
<dbReference type="Proteomes" id="UP000830401">
    <property type="component" value="Plasmid unnamed6"/>
</dbReference>
<dbReference type="PROSITE" id="PS51257">
    <property type="entry name" value="PROKAR_LIPOPROTEIN"/>
    <property type="match status" value="1"/>
</dbReference>